<comment type="similarity">
    <text evidence="2">Belongs to the EamA transporter family.</text>
</comment>
<reference evidence="8 9" key="1">
    <citation type="journal article" date="2011" name="Syst. Appl. Microbiol.">
        <title>Defluviimonas denitrificans gen. nov., sp. nov., and Pararhodobacter aggregans gen. nov., sp. nov., non-phototrophic Rhodobacteraceae from the biofilter of a marine aquaculture.</title>
        <authorList>
            <person name="Foesel B.U."/>
            <person name="Drake H.L."/>
            <person name="Schramm A."/>
        </authorList>
    </citation>
    <scope>NUCLEOTIDE SEQUENCE [LARGE SCALE GENOMIC DNA]</scope>
    <source>
        <strain evidence="8 9">D1-19</strain>
    </source>
</reference>
<dbReference type="Pfam" id="PF00892">
    <property type="entry name" value="EamA"/>
    <property type="match status" value="2"/>
</dbReference>
<keyword evidence="3 6" id="KW-0812">Transmembrane</keyword>
<keyword evidence="5 6" id="KW-0472">Membrane</keyword>
<dbReference type="InterPro" id="IPR000620">
    <property type="entry name" value="EamA_dom"/>
</dbReference>
<protein>
    <submittedName>
        <fullName evidence="8">EamA/RhaT family transporter</fullName>
    </submittedName>
</protein>
<evidence type="ECO:0000256" key="6">
    <source>
        <dbReference type="SAM" id="Phobius"/>
    </source>
</evidence>
<dbReference type="InterPro" id="IPR050638">
    <property type="entry name" value="AA-Vitamin_Transporters"/>
</dbReference>
<evidence type="ECO:0000256" key="4">
    <source>
        <dbReference type="ARBA" id="ARBA00022989"/>
    </source>
</evidence>
<dbReference type="Gene3D" id="1.10.3730.20">
    <property type="match status" value="2"/>
</dbReference>
<keyword evidence="4 6" id="KW-1133">Transmembrane helix</keyword>
<accession>A0A2T7URC9</accession>
<feature type="transmembrane region" description="Helical" evidence="6">
    <location>
        <begin position="154"/>
        <end position="174"/>
    </location>
</feature>
<dbReference type="PANTHER" id="PTHR32322:SF2">
    <property type="entry name" value="EAMA DOMAIN-CONTAINING PROTEIN"/>
    <property type="match status" value="1"/>
</dbReference>
<dbReference type="Proteomes" id="UP000244810">
    <property type="component" value="Unassembled WGS sequence"/>
</dbReference>
<evidence type="ECO:0000256" key="5">
    <source>
        <dbReference type="ARBA" id="ARBA00023136"/>
    </source>
</evidence>
<feature type="transmembrane region" description="Helical" evidence="6">
    <location>
        <begin position="98"/>
        <end position="118"/>
    </location>
</feature>
<evidence type="ECO:0000259" key="7">
    <source>
        <dbReference type="Pfam" id="PF00892"/>
    </source>
</evidence>
<dbReference type="PANTHER" id="PTHR32322">
    <property type="entry name" value="INNER MEMBRANE TRANSPORTER"/>
    <property type="match status" value="1"/>
</dbReference>
<dbReference type="InterPro" id="IPR037185">
    <property type="entry name" value="EmrE-like"/>
</dbReference>
<dbReference type="RefSeq" id="WP_107752218.1">
    <property type="nucleotide sequence ID" value="NZ_QBKF01000006.1"/>
</dbReference>
<comment type="caution">
    <text evidence="8">The sequence shown here is derived from an EMBL/GenBank/DDBJ whole genome shotgun (WGS) entry which is preliminary data.</text>
</comment>
<feature type="transmembrane region" description="Helical" evidence="6">
    <location>
        <begin position="37"/>
        <end position="58"/>
    </location>
</feature>
<feature type="transmembrane region" description="Helical" evidence="6">
    <location>
        <begin position="248"/>
        <end position="268"/>
    </location>
</feature>
<name>A0A2T7URC9_9RHOB</name>
<dbReference type="EMBL" id="QDDR01000006">
    <property type="protein sequence ID" value="PVE47206.1"/>
    <property type="molecule type" value="Genomic_DNA"/>
</dbReference>
<evidence type="ECO:0000313" key="8">
    <source>
        <dbReference type="EMBL" id="PVE47206.1"/>
    </source>
</evidence>
<feature type="domain" description="EamA" evidence="7">
    <location>
        <begin position="155"/>
        <end position="291"/>
    </location>
</feature>
<feature type="transmembrane region" description="Helical" evidence="6">
    <location>
        <begin position="130"/>
        <end position="148"/>
    </location>
</feature>
<feature type="transmembrane region" description="Helical" evidence="6">
    <location>
        <begin position="70"/>
        <end position="92"/>
    </location>
</feature>
<keyword evidence="9" id="KW-1185">Reference proteome</keyword>
<feature type="domain" description="EamA" evidence="7">
    <location>
        <begin position="13"/>
        <end position="143"/>
    </location>
</feature>
<evidence type="ECO:0000256" key="1">
    <source>
        <dbReference type="ARBA" id="ARBA00004141"/>
    </source>
</evidence>
<feature type="transmembrane region" description="Helical" evidence="6">
    <location>
        <begin position="186"/>
        <end position="207"/>
    </location>
</feature>
<dbReference type="AlphaFoldDB" id="A0A2T7URC9"/>
<dbReference type="OrthoDB" id="184388at2"/>
<evidence type="ECO:0000313" key="9">
    <source>
        <dbReference type="Proteomes" id="UP000244810"/>
    </source>
</evidence>
<dbReference type="GO" id="GO:0016020">
    <property type="term" value="C:membrane"/>
    <property type="evidence" value="ECO:0007669"/>
    <property type="project" value="UniProtKB-SubCell"/>
</dbReference>
<sequence>MTIPTRRPLDTQGFWLMLGLALLFGANNLLIKLGNEGLQPAFFAGVRSIVALVFLVLWMRLRGLSPRLELWGVGVLAGLLFSGEFLFLFLALDHTSVVRASSLFYAMPIWLALAAHFLFPGERLTPKRALGFVLGFSGVVLTVAGRGGAGEGGILGDLAAIVAGMCWAGVVVVSRKTRFGTASAEAQIFWQVLVSAVLLTATAPLFGLPLVRDFDLTQAVMLVVQAVGVVCLGFVTWFWLIGKYYASTVASFSFLTPVLSALLGWLVLGEAVTWVTPVALVLLVAGLVLINRR</sequence>
<dbReference type="SUPFAM" id="SSF103481">
    <property type="entry name" value="Multidrug resistance efflux transporter EmrE"/>
    <property type="match status" value="2"/>
</dbReference>
<proteinExistence type="inferred from homology"/>
<evidence type="ECO:0000256" key="3">
    <source>
        <dbReference type="ARBA" id="ARBA00022692"/>
    </source>
</evidence>
<feature type="transmembrane region" description="Helical" evidence="6">
    <location>
        <begin position="219"/>
        <end position="241"/>
    </location>
</feature>
<evidence type="ECO:0000256" key="2">
    <source>
        <dbReference type="ARBA" id="ARBA00007362"/>
    </source>
</evidence>
<gene>
    <name evidence="8" type="ORF">DDE23_13260</name>
</gene>
<organism evidence="8 9">
    <name type="scientific">Pararhodobacter aggregans</name>
    <dbReference type="NCBI Taxonomy" id="404875"/>
    <lineage>
        <taxon>Bacteria</taxon>
        <taxon>Pseudomonadati</taxon>
        <taxon>Pseudomonadota</taxon>
        <taxon>Alphaproteobacteria</taxon>
        <taxon>Rhodobacterales</taxon>
        <taxon>Paracoccaceae</taxon>
        <taxon>Pararhodobacter</taxon>
    </lineage>
</organism>
<comment type="subcellular location">
    <subcellularLocation>
        <location evidence="1">Membrane</location>
        <topology evidence="1">Multi-pass membrane protein</topology>
    </subcellularLocation>
</comment>
<feature type="transmembrane region" description="Helical" evidence="6">
    <location>
        <begin position="12"/>
        <end position="31"/>
    </location>
</feature>
<feature type="transmembrane region" description="Helical" evidence="6">
    <location>
        <begin position="274"/>
        <end position="290"/>
    </location>
</feature>